<gene>
    <name evidence="2" type="ORF">PTSG_04140</name>
</gene>
<organism evidence="3">
    <name type="scientific">Salpingoeca rosetta (strain ATCC 50818 / BSB-021)</name>
    <dbReference type="NCBI Taxonomy" id="946362"/>
    <lineage>
        <taxon>Eukaryota</taxon>
        <taxon>Choanoflagellata</taxon>
        <taxon>Craspedida</taxon>
        <taxon>Salpingoecidae</taxon>
        <taxon>Salpingoeca</taxon>
    </lineage>
</organism>
<reference evidence="2" key="1">
    <citation type="submission" date="2009-08" db="EMBL/GenBank/DDBJ databases">
        <title>Annotation of Salpingoeca rosetta.</title>
        <authorList>
            <consortium name="The Broad Institute Genome Sequencing Platform"/>
            <person name="Russ C."/>
            <person name="Cuomo C."/>
            <person name="Burger G."/>
            <person name="Gray M.W."/>
            <person name="Holland P.W.H."/>
            <person name="King N."/>
            <person name="Lang F.B.F."/>
            <person name="Roger A.J."/>
            <person name="Ruiz-Trillo I."/>
            <person name="Young S.K."/>
            <person name="Zeng Q."/>
            <person name="Gargeya S."/>
            <person name="Alvarado L."/>
            <person name="Berlin A."/>
            <person name="Chapman S.B."/>
            <person name="Chen Z."/>
            <person name="Freedman E."/>
            <person name="Gellesch M."/>
            <person name="Goldberg J."/>
            <person name="Griggs A."/>
            <person name="Gujja S."/>
            <person name="Heilman E."/>
            <person name="Heiman D."/>
            <person name="Howarth C."/>
            <person name="Mehta T."/>
            <person name="Neiman D."/>
            <person name="Pearson M."/>
            <person name="Roberts A."/>
            <person name="Saif S."/>
            <person name="Shea T."/>
            <person name="Shenoy N."/>
            <person name="Sisk P."/>
            <person name="Stolte C."/>
            <person name="Sykes S."/>
            <person name="White J."/>
            <person name="Yandava C."/>
            <person name="Haas B."/>
            <person name="Nusbaum C."/>
            <person name="Birren B."/>
        </authorList>
    </citation>
    <scope>NUCLEOTIDE SEQUENCE [LARGE SCALE GENOMIC DNA]</scope>
    <source>
        <strain evidence="2">ATCC 50818</strain>
    </source>
</reference>
<name>F2U6Q3_SALR5</name>
<dbReference type="GeneID" id="16075617"/>
<dbReference type="EMBL" id="GL832963">
    <property type="protein sequence ID" value="EGD83535.1"/>
    <property type="molecule type" value="Genomic_DNA"/>
</dbReference>
<protein>
    <submittedName>
        <fullName evidence="2">Uncharacterized protein</fullName>
    </submittedName>
</protein>
<dbReference type="KEGG" id="sre:PTSG_04140"/>
<feature type="signal peptide" evidence="1">
    <location>
        <begin position="1"/>
        <end position="38"/>
    </location>
</feature>
<evidence type="ECO:0000313" key="2">
    <source>
        <dbReference type="EMBL" id="EGD83535.1"/>
    </source>
</evidence>
<sequence>MISHISRQSSSTMPVTTTTGSRLALLLLVLSMSSTTLSVPVSDTLGCKPIHGHHLIRKCGDAYFDLASVRGADGKTLLSTKSGDGFIYYLELHHNGVPHNLPNCTLPDGRWLGAQASLHGGGCRTLAASNLEYWQYDNSTRQLIIVATGGTNGTSLFMSIQCQLGAKYSTLRHLGHTGFTHNFLLNIPSTHCTEGPDSSPHRSGMWVNTSPSLEGSWFTSCHVSSTSVCFLVASILCVAACVRLHGVLMAFHRRGARSEKEQAFK</sequence>
<feature type="chain" id="PRO_5003287175" evidence="1">
    <location>
        <begin position="39"/>
        <end position="265"/>
    </location>
</feature>
<accession>F2U6Q3</accession>
<dbReference type="InParanoid" id="F2U6Q3"/>
<keyword evidence="3" id="KW-1185">Reference proteome</keyword>
<keyword evidence="1" id="KW-0732">Signal</keyword>
<dbReference type="RefSeq" id="XP_004995039.1">
    <property type="nucleotide sequence ID" value="XM_004994982.1"/>
</dbReference>
<dbReference type="Proteomes" id="UP000007799">
    <property type="component" value="Unassembled WGS sequence"/>
</dbReference>
<evidence type="ECO:0000256" key="1">
    <source>
        <dbReference type="SAM" id="SignalP"/>
    </source>
</evidence>
<evidence type="ECO:0000313" key="3">
    <source>
        <dbReference type="Proteomes" id="UP000007799"/>
    </source>
</evidence>
<proteinExistence type="predicted"/>
<dbReference type="AlphaFoldDB" id="F2U6Q3"/>